<keyword evidence="1" id="KW-0560">Oxidoreductase</keyword>
<reference evidence="3 4" key="1">
    <citation type="submission" date="2016-10" db="EMBL/GenBank/DDBJ databases">
        <authorList>
            <person name="Varghese N."/>
            <person name="Submissions S."/>
        </authorList>
    </citation>
    <scope>NUCLEOTIDE SEQUENCE [LARGE SCALE GENOMIC DNA]</scope>
    <source>
        <strain evidence="3 4">WC1T17</strain>
    </source>
</reference>
<dbReference type="Gene3D" id="3.40.309.10">
    <property type="entry name" value="Aldehyde Dehydrogenase, Chain A, domain 2"/>
    <property type="match status" value="1"/>
</dbReference>
<dbReference type="InterPro" id="IPR016163">
    <property type="entry name" value="Ald_DH_C"/>
</dbReference>
<dbReference type="Gene3D" id="3.40.605.10">
    <property type="entry name" value="Aldehyde Dehydrogenase, Chain A, domain 1"/>
    <property type="match status" value="1"/>
</dbReference>
<gene>
    <name evidence="3" type="ORF">SAMN05216431_10587</name>
</gene>
<dbReference type="InterPro" id="IPR016162">
    <property type="entry name" value="Ald_DH_N"/>
</dbReference>
<dbReference type="SUPFAM" id="SSF53720">
    <property type="entry name" value="ALDH-like"/>
    <property type="match status" value="1"/>
</dbReference>
<dbReference type="Proteomes" id="UP000182089">
    <property type="component" value="Unassembled WGS sequence"/>
</dbReference>
<proteinExistence type="predicted"/>
<protein>
    <submittedName>
        <fullName evidence="3">Acetaldehyde dehydrogenase / alcohol dehydrogenase</fullName>
    </submittedName>
</protein>
<sequence length="460" mass="48954">MAEETEAEVMVENLVKRSQHAQSILSTFSQEQVDHICEAIAKAGQEHAQELAQAAVKETRRGVVADKVTKNIFASQCIWESLKDVKTVGVVKRDQAKGLVSIAEPMGVIAGVTPVTNPTSTVIFKTMIALKTRNTIVFGFHPQAQKSCVLAGQIVAKAAMEAGAPKDCVLWIEEPSLAATTALMHDKGVSLILATGGPSMVGAAYSSGKPALGVGPGNGPAYISKSANVTKAVDDIAMSKTFDNGMICASENSIVVDASIYDDVKKELEKHGAYFLSQEQIPDFSASFIDEKRKTVRGILAGKSAKEIALLCSLDVPENTRIIVAELNGVGPDYPLSAEKLSPVLTMYKAKDEREAFFICQQLLDYGGRGHTAAIHSEDESLIVKFAQEMTACRILVNTPSALGGVGGLYNNLTPSLTLGTGTYGGNAVSHNITATDLLNMKTVAYRSETGFLKNLAKSK</sequence>
<evidence type="ECO:0000259" key="2">
    <source>
        <dbReference type="Pfam" id="PF00171"/>
    </source>
</evidence>
<organism evidence="3 4">
    <name type="scientific">Ligilactobacillus ruminis</name>
    <dbReference type="NCBI Taxonomy" id="1623"/>
    <lineage>
        <taxon>Bacteria</taxon>
        <taxon>Bacillati</taxon>
        <taxon>Bacillota</taxon>
        <taxon>Bacilli</taxon>
        <taxon>Lactobacillales</taxon>
        <taxon>Lactobacillaceae</taxon>
        <taxon>Ligilactobacillus</taxon>
    </lineage>
</organism>
<comment type="caution">
    <text evidence="3">The sequence shown here is derived from an EMBL/GenBank/DDBJ whole genome shotgun (WGS) entry which is preliminary data.</text>
</comment>
<dbReference type="CDD" id="cd07122">
    <property type="entry name" value="ALDH_F20_ACDH"/>
    <property type="match status" value="1"/>
</dbReference>
<evidence type="ECO:0000256" key="1">
    <source>
        <dbReference type="ARBA" id="ARBA00023002"/>
    </source>
</evidence>
<dbReference type="InterPro" id="IPR015590">
    <property type="entry name" value="Aldehyde_DH_dom"/>
</dbReference>
<dbReference type="Pfam" id="PF00171">
    <property type="entry name" value="Aldedh"/>
    <property type="match status" value="1"/>
</dbReference>
<feature type="domain" description="Aldehyde dehydrogenase" evidence="2">
    <location>
        <begin position="10"/>
        <end position="401"/>
    </location>
</feature>
<evidence type="ECO:0000313" key="4">
    <source>
        <dbReference type="Proteomes" id="UP000182089"/>
    </source>
</evidence>
<dbReference type="PANTHER" id="PTHR11699">
    <property type="entry name" value="ALDEHYDE DEHYDROGENASE-RELATED"/>
    <property type="match status" value="1"/>
</dbReference>
<accession>A0ABY1AB77</accession>
<evidence type="ECO:0000313" key="3">
    <source>
        <dbReference type="EMBL" id="SEM61812.1"/>
    </source>
</evidence>
<dbReference type="EMBL" id="FOCC01000005">
    <property type="protein sequence ID" value="SEM61812.1"/>
    <property type="molecule type" value="Genomic_DNA"/>
</dbReference>
<name>A0ABY1AB77_9LACO</name>
<dbReference type="InterPro" id="IPR016161">
    <property type="entry name" value="Ald_DH/histidinol_DH"/>
</dbReference>